<protein>
    <submittedName>
        <fullName evidence="6">LysR family transcriptional regulator</fullName>
    </submittedName>
</protein>
<evidence type="ECO:0000313" key="7">
    <source>
        <dbReference type="Proteomes" id="UP000215405"/>
    </source>
</evidence>
<dbReference type="Pfam" id="PF00126">
    <property type="entry name" value="HTH_1"/>
    <property type="match status" value="1"/>
</dbReference>
<proteinExistence type="inferred from homology"/>
<feature type="domain" description="HTH lysR-type" evidence="5">
    <location>
        <begin position="7"/>
        <end position="64"/>
    </location>
</feature>
<dbReference type="Pfam" id="PF03466">
    <property type="entry name" value="LysR_substrate"/>
    <property type="match status" value="1"/>
</dbReference>
<evidence type="ECO:0000256" key="3">
    <source>
        <dbReference type="ARBA" id="ARBA00023125"/>
    </source>
</evidence>
<accession>A0A231V116</accession>
<comment type="similarity">
    <text evidence="1">Belongs to the LysR transcriptional regulatory family.</text>
</comment>
<dbReference type="Gene3D" id="1.10.10.10">
    <property type="entry name" value="Winged helix-like DNA-binding domain superfamily/Winged helix DNA-binding domain"/>
    <property type="match status" value="1"/>
</dbReference>
<organism evidence="6 7">
    <name type="scientific">Notoacmeibacter marinus</name>
    <dbReference type="NCBI Taxonomy" id="1876515"/>
    <lineage>
        <taxon>Bacteria</taxon>
        <taxon>Pseudomonadati</taxon>
        <taxon>Pseudomonadota</taxon>
        <taxon>Alphaproteobacteria</taxon>
        <taxon>Hyphomicrobiales</taxon>
        <taxon>Notoacmeibacteraceae</taxon>
        <taxon>Notoacmeibacter</taxon>
    </lineage>
</organism>
<dbReference type="PANTHER" id="PTHR30537:SF74">
    <property type="entry name" value="HTH-TYPE TRANSCRIPTIONAL REGULATOR TRPI"/>
    <property type="match status" value="1"/>
</dbReference>
<dbReference type="PANTHER" id="PTHR30537">
    <property type="entry name" value="HTH-TYPE TRANSCRIPTIONAL REGULATOR"/>
    <property type="match status" value="1"/>
</dbReference>
<comment type="caution">
    <text evidence="6">The sequence shown here is derived from an EMBL/GenBank/DDBJ whole genome shotgun (WGS) entry which is preliminary data.</text>
</comment>
<reference evidence="7" key="1">
    <citation type="journal article" date="2017" name="Int. J. Syst. Evol. Microbiol.">
        <title>Notoacmeibacter marinus gen. nov., sp. nov., isolated from the gut of a limpet and proposal of Notoacmeibacteraceae fam. nov. in the order Rhizobiales of the class Alphaproteobacteria.</title>
        <authorList>
            <person name="Huang Z."/>
            <person name="Guo F."/>
            <person name="Lai Q."/>
        </authorList>
    </citation>
    <scope>NUCLEOTIDE SEQUENCE [LARGE SCALE GENOMIC DNA]</scope>
    <source>
        <strain evidence="7">XMTR2A4</strain>
    </source>
</reference>
<evidence type="ECO:0000256" key="1">
    <source>
        <dbReference type="ARBA" id="ARBA00009437"/>
    </source>
</evidence>
<dbReference type="AlphaFoldDB" id="A0A231V116"/>
<dbReference type="GO" id="GO:0006351">
    <property type="term" value="P:DNA-templated transcription"/>
    <property type="evidence" value="ECO:0007669"/>
    <property type="project" value="TreeGrafter"/>
</dbReference>
<dbReference type="InterPro" id="IPR036388">
    <property type="entry name" value="WH-like_DNA-bd_sf"/>
</dbReference>
<evidence type="ECO:0000313" key="6">
    <source>
        <dbReference type="EMBL" id="OXT01872.1"/>
    </source>
</evidence>
<dbReference type="EMBL" id="NBYO01000001">
    <property type="protein sequence ID" value="OXT01872.1"/>
    <property type="molecule type" value="Genomic_DNA"/>
</dbReference>
<evidence type="ECO:0000259" key="5">
    <source>
        <dbReference type="PROSITE" id="PS50931"/>
    </source>
</evidence>
<dbReference type="RefSeq" id="WP_094075839.1">
    <property type="nucleotide sequence ID" value="NZ_NBYO01000001.1"/>
</dbReference>
<dbReference type="GO" id="GO:0043565">
    <property type="term" value="F:sequence-specific DNA binding"/>
    <property type="evidence" value="ECO:0007669"/>
    <property type="project" value="TreeGrafter"/>
</dbReference>
<evidence type="ECO:0000256" key="2">
    <source>
        <dbReference type="ARBA" id="ARBA00023015"/>
    </source>
</evidence>
<keyword evidence="2" id="KW-0805">Transcription regulation</keyword>
<dbReference type="GO" id="GO:0003700">
    <property type="term" value="F:DNA-binding transcription factor activity"/>
    <property type="evidence" value="ECO:0007669"/>
    <property type="project" value="InterPro"/>
</dbReference>
<dbReference type="InterPro" id="IPR000847">
    <property type="entry name" value="LysR_HTH_N"/>
</dbReference>
<keyword evidence="3" id="KW-0238">DNA-binding</keyword>
<dbReference type="InterPro" id="IPR005119">
    <property type="entry name" value="LysR_subst-bd"/>
</dbReference>
<dbReference type="CDD" id="cd08432">
    <property type="entry name" value="PBP2_GcdR_TrpI_HvrB_AmpR_like"/>
    <property type="match status" value="1"/>
</dbReference>
<dbReference type="PROSITE" id="PS50931">
    <property type="entry name" value="HTH_LYSR"/>
    <property type="match status" value="1"/>
</dbReference>
<keyword evidence="7" id="KW-1185">Reference proteome</keyword>
<sequence length="296" mass="32255">MSELSRVHLNALRAAEAVGRTGSLKGAATEIGVTPGAISQHLIGLERQLGHRIFERSATGMLPTPFGEKFLPQLTEGFGYLDQALLAARRRDESVLTLSVAPNFASKWLVPRLAQFSRLHSDIRVRVEATTMLVDLDASDVDLAIRVGNGDYPDVAATFLAPQQVFPVCSPDHAKTLKAPADLMAVPILRDVNSVIPWQVWLDQFDMKEEDLPEGYTFSDGALCLEAAIAGQGVMLAWQFLAQDAIAAGQLVAPFPGCQPTGLAYWLLRSERRRPNAAMTAFSKWLRDEVASSFPA</sequence>
<dbReference type="SUPFAM" id="SSF53850">
    <property type="entry name" value="Periplasmic binding protein-like II"/>
    <property type="match status" value="1"/>
</dbReference>
<keyword evidence="4" id="KW-0804">Transcription</keyword>
<dbReference type="SUPFAM" id="SSF46785">
    <property type="entry name" value="Winged helix' DNA-binding domain"/>
    <property type="match status" value="1"/>
</dbReference>
<gene>
    <name evidence="6" type="ORF">B7H23_02685</name>
</gene>
<evidence type="ECO:0000256" key="4">
    <source>
        <dbReference type="ARBA" id="ARBA00023163"/>
    </source>
</evidence>
<dbReference type="InterPro" id="IPR036390">
    <property type="entry name" value="WH_DNA-bd_sf"/>
</dbReference>
<name>A0A231V116_9HYPH</name>
<dbReference type="Proteomes" id="UP000215405">
    <property type="component" value="Unassembled WGS sequence"/>
</dbReference>
<dbReference type="Gene3D" id="3.40.190.10">
    <property type="entry name" value="Periplasmic binding protein-like II"/>
    <property type="match status" value="2"/>
</dbReference>
<dbReference type="InterPro" id="IPR058163">
    <property type="entry name" value="LysR-type_TF_proteobact-type"/>
</dbReference>